<evidence type="ECO:0000313" key="3">
    <source>
        <dbReference type="Proteomes" id="UP000749293"/>
    </source>
</evidence>
<comment type="caution">
    <text evidence="2">The sequence shown here is derived from an EMBL/GenBank/DDBJ whole genome shotgun (WGS) entry which is preliminary data.</text>
</comment>
<dbReference type="PANTHER" id="PTHR13271">
    <property type="entry name" value="UNCHARACTERIZED PUTATIVE METHYLTRANSFERASE"/>
    <property type="match status" value="1"/>
</dbReference>
<reference evidence="2" key="1">
    <citation type="submission" date="2020-03" db="EMBL/GenBank/DDBJ databases">
        <title>Site-based positive gene gene selection in Geosmithia morbida across the United States reveals a broad range of putative effectors and factors for local host and environmental adapation.</title>
        <authorList>
            <person name="Onufrak A."/>
            <person name="Murdoch R.W."/>
            <person name="Gazis R."/>
            <person name="Huff M."/>
            <person name="Staton M."/>
            <person name="Klingeman W."/>
            <person name="Hadziabdic D."/>
        </authorList>
    </citation>
    <scope>NUCLEOTIDE SEQUENCE</scope>
    <source>
        <strain evidence="2">1262</strain>
    </source>
</reference>
<name>A0A9P4YRZ3_9HYPO</name>
<dbReference type="RefSeq" id="XP_035318576.1">
    <property type="nucleotide sequence ID" value="XM_035465588.1"/>
</dbReference>
<dbReference type="AlphaFoldDB" id="A0A9P4YRZ3"/>
<sequence length="231" mass="26049">MAVLPTQQELHASFPLLWPSWLCEMLPARARCLVDRQEVRCHEQWERTLASGVSLDEEEYTRAWLLVNSRTFYNGSSLTEGYPWEERLALIPLADLFNHSREAGCSVNFSDEGYVVTAVRGNDPGEEMYISYGDYSNDYILAEYGFAVEGRDDEEMICLNDVVFPKARALGLPSSHDGGPVGEYAIDANNGQPCDDLTRNMPRDLREDGGAKDLLEELLQFVKDRINDLAS</sequence>
<dbReference type="GO" id="GO:0016279">
    <property type="term" value="F:protein-lysine N-methyltransferase activity"/>
    <property type="evidence" value="ECO:0007669"/>
    <property type="project" value="UniProtKB-ARBA"/>
</dbReference>
<organism evidence="2 3">
    <name type="scientific">Geosmithia morbida</name>
    <dbReference type="NCBI Taxonomy" id="1094350"/>
    <lineage>
        <taxon>Eukaryota</taxon>
        <taxon>Fungi</taxon>
        <taxon>Dikarya</taxon>
        <taxon>Ascomycota</taxon>
        <taxon>Pezizomycotina</taxon>
        <taxon>Sordariomycetes</taxon>
        <taxon>Hypocreomycetidae</taxon>
        <taxon>Hypocreales</taxon>
        <taxon>Bionectriaceae</taxon>
        <taxon>Geosmithia</taxon>
    </lineage>
</organism>
<dbReference type="GeneID" id="55969840"/>
<dbReference type="OrthoDB" id="441812at2759"/>
<dbReference type="InterPro" id="IPR050600">
    <property type="entry name" value="SETD3_SETD6_MTase"/>
</dbReference>
<accession>A0A9P4YRZ3</accession>
<dbReference type="EMBL" id="JAANYQ010000020">
    <property type="protein sequence ID" value="KAF4119924.1"/>
    <property type="molecule type" value="Genomic_DNA"/>
</dbReference>
<dbReference type="Proteomes" id="UP000749293">
    <property type="component" value="Unassembled WGS sequence"/>
</dbReference>
<dbReference type="SUPFAM" id="SSF82199">
    <property type="entry name" value="SET domain"/>
    <property type="match status" value="1"/>
</dbReference>
<feature type="domain" description="SET" evidence="1">
    <location>
        <begin position="33"/>
        <end position="133"/>
    </location>
</feature>
<evidence type="ECO:0000259" key="1">
    <source>
        <dbReference type="Pfam" id="PF00856"/>
    </source>
</evidence>
<dbReference type="PANTHER" id="PTHR13271:SF137">
    <property type="entry name" value="SET DOMAIN-CONTAINING PROTEIN"/>
    <property type="match status" value="1"/>
</dbReference>
<dbReference type="InterPro" id="IPR046341">
    <property type="entry name" value="SET_dom_sf"/>
</dbReference>
<protein>
    <submittedName>
        <fullName evidence="2">SET protein</fullName>
    </submittedName>
</protein>
<proteinExistence type="predicted"/>
<dbReference type="Gene3D" id="3.90.1410.10">
    <property type="entry name" value="set domain protein methyltransferase, domain 1"/>
    <property type="match status" value="1"/>
</dbReference>
<dbReference type="InterPro" id="IPR001214">
    <property type="entry name" value="SET_dom"/>
</dbReference>
<evidence type="ECO:0000313" key="2">
    <source>
        <dbReference type="EMBL" id="KAF4119924.1"/>
    </source>
</evidence>
<dbReference type="Pfam" id="PF00856">
    <property type="entry name" value="SET"/>
    <property type="match status" value="1"/>
</dbReference>
<gene>
    <name evidence="2" type="ORF">GMORB2_3612</name>
</gene>
<keyword evidence="3" id="KW-1185">Reference proteome</keyword>